<dbReference type="GO" id="GO:0072665">
    <property type="term" value="P:protein localization to vacuole"/>
    <property type="evidence" value="ECO:0007669"/>
    <property type="project" value="TreeGrafter"/>
</dbReference>
<proteinExistence type="inferred from homology"/>
<feature type="transmembrane region" description="Helical" evidence="11">
    <location>
        <begin position="367"/>
        <end position="398"/>
    </location>
</feature>
<evidence type="ECO:0000256" key="6">
    <source>
        <dbReference type="ARBA" id="ARBA00022989"/>
    </source>
</evidence>
<reference evidence="13" key="1">
    <citation type="submission" date="2025-08" db="UniProtKB">
        <authorList>
            <consortium name="RefSeq"/>
        </authorList>
    </citation>
    <scope>IDENTIFICATION</scope>
</reference>
<evidence type="ECO:0000256" key="4">
    <source>
        <dbReference type="ARBA" id="ARBA00022628"/>
    </source>
</evidence>
<dbReference type="RefSeq" id="XP_029640103.1">
    <property type="nucleotide sequence ID" value="XM_029784243.2"/>
</dbReference>
<feature type="transmembrane region" description="Helical" evidence="11">
    <location>
        <begin position="192"/>
        <end position="214"/>
    </location>
</feature>
<keyword evidence="5 11" id="KW-0812">Transmembrane</keyword>
<dbReference type="KEGG" id="osn:115215083"/>
<keyword evidence="7 11" id="KW-0472">Membrane</keyword>
<protein>
    <submittedName>
        <fullName evidence="13">Probable lysosomal cobalamin transporter</fullName>
    </submittedName>
</protein>
<evidence type="ECO:0000256" key="3">
    <source>
        <dbReference type="ARBA" id="ARBA00022448"/>
    </source>
</evidence>
<evidence type="ECO:0000313" key="12">
    <source>
        <dbReference type="Proteomes" id="UP000515154"/>
    </source>
</evidence>
<dbReference type="Pfam" id="PF04791">
    <property type="entry name" value="LMBR1"/>
    <property type="match status" value="1"/>
</dbReference>
<comment type="similarity">
    <text evidence="2">Belongs to the LIMR family. LMBRD1 subfamily.</text>
</comment>
<feature type="transmembrane region" description="Helical" evidence="11">
    <location>
        <begin position="304"/>
        <end position="325"/>
    </location>
</feature>
<dbReference type="GO" id="GO:0005765">
    <property type="term" value="C:lysosomal membrane"/>
    <property type="evidence" value="ECO:0007669"/>
    <property type="project" value="UniProtKB-SubCell"/>
</dbReference>
<evidence type="ECO:0000256" key="9">
    <source>
        <dbReference type="ARBA" id="ARBA00023285"/>
    </source>
</evidence>
<keyword evidence="4" id="KW-0846">Cobalamin</keyword>
<feature type="transmembrane region" description="Helical" evidence="11">
    <location>
        <begin position="410"/>
        <end position="429"/>
    </location>
</feature>
<feature type="transmembrane region" description="Helical" evidence="11">
    <location>
        <begin position="142"/>
        <end position="160"/>
    </location>
</feature>
<evidence type="ECO:0000256" key="8">
    <source>
        <dbReference type="ARBA" id="ARBA00023228"/>
    </source>
</evidence>
<keyword evidence="3" id="KW-0813">Transport</keyword>
<accession>A0A6P7SPQ8</accession>
<evidence type="ECO:0000256" key="2">
    <source>
        <dbReference type="ARBA" id="ARBA00009901"/>
    </source>
</evidence>
<keyword evidence="12" id="KW-1185">Reference proteome</keyword>
<keyword evidence="8" id="KW-0458">Lysosome</keyword>
<feature type="transmembrane region" description="Helical" evidence="11">
    <location>
        <begin position="494"/>
        <end position="515"/>
    </location>
</feature>
<evidence type="ECO:0000313" key="13">
    <source>
        <dbReference type="RefSeq" id="XP_029640103.1"/>
    </source>
</evidence>
<keyword evidence="10" id="KW-0175">Coiled coil</keyword>
<keyword evidence="6 11" id="KW-1133">Transmembrane helix</keyword>
<dbReference type="InterPro" id="IPR006876">
    <property type="entry name" value="LMBR1-like_membr_prot"/>
</dbReference>
<dbReference type="PANTHER" id="PTHR16130:SF2">
    <property type="entry name" value="LYSOSOMAL COBALAMIN TRANSPORT ESCORT PROTEIN LMBD1"/>
    <property type="match status" value="1"/>
</dbReference>
<evidence type="ECO:0000256" key="1">
    <source>
        <dbReference type="ARBA" id="ARBA00004155"/>
    </source>
</evidence>
<feature type="transmembrane region" description="Helical" evidence="11">
    <location>
        <begin position="46"/>
        <end position="71"/>
    </location>
</feature>
<feature type="transmembrane region" description="Helical" evidence="11">
    <location>
        <begin position="100"/>
        <end position="121"/>
    </location>
</feature>
<sequence length="541" mass="61674">MVSVSVALIEGWLPFVVILLLILVFSTFYVRHFMSKYDSEWSSTMAAIVGLSAALVTSAIVPVDIFLVSYMKDSDGHFREWANNSSARDHVMNSVLISYYVMYGLLTFLFFLFLPFMYFFFEEKDDIEQPTVATRCCGAFKYTFVFVLIAAVLLILGAFLPKRDIDNASNATDWQKIEDLLKSLGDNRGEDALSFLISSLSLLGMLAIITYTAYGMSAMPVRLIKGYRNIGKDRLAAEQIRSVTTKNIDAIKSKYTGRRSISSRDQARISELEENRRFLERQERHLAEEQNSCLRKCLLVFRPFEIFVGVFCLLLTLLIFLSLLLTNIDKAMNSLGYKIGYALPKSTLPNPIDMILVFSQKVYPLDYIIILLIIIYLVFCSISGIRNLGIWFFCVRLYKIRPYRTTPQGMLMMNMILMLIVLSINIILFELTPQYSSFGSEVYVNTTYVPAGNSSSTPPVMSCNVAAPEDLCIMTRLAVLLTKFFYTMWFFGAAYYWFSWVFLAVIPIGFIIVVVRRKRSAIEGLVDHDDFEDSDDDLIHA</sequence>
<evidence type="ECO:0000256" key="11">
    <source>
        <dbReference type="SAM" id="Phobius"/>
    </source>
</evidence>
<comment type="subcellular location">
    <subcellularLocation>
        <location evidence="1">Lysosome membrane</location>
        <topology evidence="1">Multi-pass membrane protein</topology>
    </subcellularLocation>
</comment>
<dbReference type="Proteomes" id="UP000515154">
    <property type="component" value="Linkage group LG8"/>
</dbReference>
<organism evidence="12 13">
    <name type="scientific">Octopus sinensis</name>
    <name type="common">East Asian common octopus</name>
    <dbReference type="NCBI Taxonomy" id="2607531"/>
    <lineage>
        <taxon>Eukaryota</taxon>
        <taxon>Metazoa</taxon>
        <taxon>Spiralia</taxon>
        <taxon>Lophotrochozoa</taxon>
        <taxon>Mollusca</taxon>
        <taxon>Cephalopoda</taxon>
        <taxon>Coleoidea</taxon>
        <taxon>Octopodiformes</taxon>
        <taxon>Octopoda</taxon>
        <taxon>Incirrata</taxon>
        <taxon>Octopodidae</taxon>
        <taxon>Octopus</taxon>
    </lineage>
</organism>
<keyword evidence="9" id="KW-0170">Cobalt</keyword>
<evidence type="ECO:0000256" key="5">
    <source>
        <dbReference type="ARBA" id="ARBA00022692"/>
    </source>
</evidence>
<evidence type="ECO:0000256" key="7">
    <source>
        <dbReference type="ARBA" id="ARBA00023136"/>
    </source>
</evidence>
<feature type="transmembrane region" description="Helical" evidence="11">
    <location>
        <begin position="12"/>
        <end position="34"/>
    </location>
</feature>
<name>A0A6P7SPQ8_9MOLL</name>
<evidence type="ECO:0000256" key="10">
    <source>
        <dbReference type="SAM" id="Coils"/>
    </source>
</evidence>
<feature type="coiled-coil region" evidence="10">
    <location>
        <begin position="262"/>
        <end position="289"/>
    </location>
</feature>
<dbReference type="PANTHER" id="PTHR16130">
    <property type="entry name" value="LYSOSOMAL COBALAMIN TRANSPORTER-RELATED"/>
    <property type="match status" value="1"/>
</dbReference>
<gene>
    <name evidence="13" type="primary">LOC115215083</name>
</gene>
<dbReference type="GO" id="GO:0031419">
    <property type="term" value="F:cobalamin binding"/>
    <property type="evidence" value="ECO:0007669"/>
    <property type="project" value="UniProtKB-KW"/>
</dbReference>
<dbReference type="AlphaFoldDB" id="A0A6P7SPQ8"/>
<dbReference type="InterPro" id="IPR050854">
    <property type="entry name" value="LMBD1_LysCbl_Transport"/>
</dbReference>